<dbReference type="Proteomes" id="UP000199699">
    <property type="component" value="Unassembled WGS sequence"/>
</dbReference>
<organism evidence="2 3">
    <name type="scientific">Micromonospora nigra</name>
    <dbReference type="NCBI Taxonomy" id="145857"/>
    <lineage>
        <taxon>Bacteria</taxon>
        <taxon>Bacillati</taxon>
        <taxon>Actinomycetota</taxon>
        <taxon>Actinomycetes</taxon>
        <taxon>Micromonosporales</taxon>
        <taxon>Micromonosporaceae</taxon>
        <taxon>Micromonospora</taxon>
    </lineage>
</organism>
<dbReference type="OrthoDB" id="4337046at2"/>
<evidence type="ECO:0000256" key="1">
    <source>
        <dbReference type="SAM" id="MobiDB-lite"/>
    </source>
</evidence>
<dbReference type="EMBL" id="FMHT01000002">
    <property type="protein sequence ID" value="SCL12964.1"/>
    <property type="molecule type" value="Genomic_DNA"/>
</dbReference>
<reference evidence="2 3" key="1">
    <citation type="submission" date="2016-06" db="EMBL/GenBank/DDBJ databases">
        <authorList>
            <person name="Kjaerup R.B."/>
            <person name="Dalgaard T.S."/>
            <person name="Juul-Madsen H.R."/>
        </authorList>
    </citation>
    <scope>NUCLEOTIDE SEQUENCE [LARGE SCALE GENOMIC DNA]</scope>
    <source>
        <strain evidence="2 3">DSM 43818</strain>
    </source>
</reference>
<evidence type="ECO:0000313" key="2">
    <source>
        <dbReference type="EMBL" id="SCL12964.1"/>
    </source>
</evidence>
<gene>
    <name evidence="2" type="ORF">GA0070616_0081</name>
</gene>
<sequence>MPQRRGARLGAPQKGNPPQYDASSGGTWRPNPTIEPANAAKLNQAMKAMGTSASAVINELLARMPVDEDGLPVWATRPTEQASLVDLPHRASYAA</sequence>
<dbReference type="RefSeq" id="WP_091074699.1">
    <property type="nucleotide sequence ID" value="NZ_FMHT01000002.1"/>
</dbReference>
<proteinExistence type="predicted"/>
<accession>A0A1C6R7G7</accession>
<dbReference type="AlphaFoldDB" id="A0A1C6R7G7"/>
<name>A0A1C6R7G7_9ACTN</name>
<keyword evidence="3" id="KW-1185">Reference proteome</keyword>
<feature type="region of interest" description="Disordered" evidence="1">
    <location>
        <begin position="1"/>
        <end position="35"/>
    </location>
</feature>
<protein>
    <submittedName>
        <fullName evidence="2">Uncharacterized protein</fullName>
    </submittedName>
</protein>
<evidence type="ECO:0000313" key="3">
    <source>
        <dbReference type="Proteomes" id="UP000199699"/>
    </source>
</evidence>